<keyword evidence="3 4" id="KW-0443">Lipid metabolism</keyword>
<evidence type="ECO:0000313" key="8">
    <source>
        <dbReference type="Proteomes" id="UP001310594"/>
    </source>
</evidence>
<proteinExistence type="inferred from homology"/>
<comment type="catalytic activity">
    <reaction evidence="4">
        <text>a 1-O-alkyl-2-acetyl-sn-glycero-3-phosphocholine + H2O = a 1-O-alkyl-sn-glycero-3-phosphocholine + acetate + H(+)</text>
        <dbReference type="Rhea" id="RHEA:17777"/>
        <dbReference type="ChEBI" id="CHEBI:15377"/>
        <dbReference type="ChEBI" id="CHEBI:15378"/>
        <dbReference type="ChEBI" id="CHEBI:30089"/>
        <dbReference type="ChEBI" id="CHEBI:30909"/>
        <dbReference type="ChEBI" id="CHEBI:36707"/>
        <dbReference type="EC" id="3.1.1.47"/>
    </reaction>
</comment>
<evidence type="ECO:0000313" key="7">
    <source>
        <dbReference type="EMBL" id="KAK5704912.1"/>
    </source>
</evidence>
<dbReference type="SUPFAM" id="SSF53474">
    <property type="entry name" value="alpha/beta-Hydrolases"/>
    <property type="match status" value="1"/>
</dbReference>
<protein>
    <recommendedName>
        <fullName evidence="4">Putative phospholipase</fullName>
        <ecNumber evidence="4">3.1.1.47</ecNumber>
    </recommendedName>
</protein>
<feature type="active site" description="Charge relay system" evidence="5">
    <location>
        <position position="333"/>
    </location>
</feature>
<keyword evidence="1 4" id="KW-0378">Hydrolase</keyword>
<dbReference type="InterPro" id="IPR016715">
    <property type="entry name" value="PAF_acetylhydro_eukaryote"/>
</dbReference>
<dbReference type="AlphaFoldDB" id="A0AAN7WGH4"/>
<organism evidence="7 8">
    <name type="scientific">Elasticomyces elasticus</name>
    <dbReference type="NCBI Taxonomy" id="574655"/>
    <lineage>
        <taxon>Eukaryota</taxon>
        <taxon>Fungi</taxon>
        <taxon>Dikarya</taxon>
        <taxon>Ascomycota</taxon>
        <taxon>Pezizomycotina</taxon>
        <taxon>Dothideomycetes</taxon>
        <taxon>Dothideomycetidae</taxon>
        <taxon>Mycosphaerellales</taxon>
        <taxon>Teratosphaeriaceae</taxon>
        <taxon>Elasticomyces</taxon>
    </lineage>
</organism>
<evidence type="ECO:0000256" key="2">
    <source>
        <dbReference type="ARBA" id="ARBA00022963"/>
    </source>
</evidence>
<feature type="active site" description="Charge relay system" evidence="5">
    <location>
        <position position="398"/>
    </location>
</feature>
<sequence length="508" mass="56713">MISPGVLRPRWTIRYVLSAVALSYFAICLLFDMPFFSSPLPQYTGDYNVGTIDIEVPVEKRNLSSAVFKDTGKPAFELETVLFSLFYPATKDAQSTKPNHLWFPKPIALQAEGYARLAGINNFFTNSLFTVGLWTLAGSTSIPAEPDVLMHGTVKTYQNYEAEHPIDDYGLPEFPVIVFSHGFASSRTDYSQYCGELASRGYVVAAIEHRDGSGPGSVVKRSDGSSTNRFLINANELDPTPETPELKVWQLAFRQAEIEETVRVLRQINDGIGNDLFNVNTRKEGKDLAEWRGRLNFERVVIGGHSYGATGAMQVLKGGHTYERPFVGAVILDPGKSSGPLNDDIRVPTLIIHSNSWSKKHSIFYGRPHFDVVRDIARKILDENKIFAWFVTSKGTTHPSVTDAPLIEPLLLSWTTGSTIDVKEGIHQYVQATVDFMEYLSDGHRRGILSEEVTHPEYDNDIRDEGRQASMPKDIDKYWQIHVAPSTGCAYPGLCGVEHDHAARPPWK</sequence>
<reference evidence="7" key="1">
    <citation type="submission" date="2023-08" db="EMBL/GenBank/DDBJ databases">
        <title>Black Yeasts Isolated from many extreme environments.</title>
        <authorList>
            <person name="Coleine C."/>
            <person name="Stajich J.E."/>
            <person name="Selbmann L."/>
        </authorList>
    </citation>
    <scope>NUCLEOTIDE SEQUENCE</scope>
    <source>
        <strain evidence="7">CCFEE 5810</strain>
    </source>
</reference>
<keyword evidence="6" id="KW-0472">Membrane</keyword>
<evidence type="ECO:0000256" key="1">
    <source>
        <dbReference type="ARBA" id="ARBA00022801"/>
    </source>
</evidence>
<keyword evidence="6" id="KW-0812">Transmembrane</keyword>
<keyword evidence="2 4" id="KW-0442">Lipid degradation</keyword>
<comment type="similarity">
    <text evidence="4">Belongs to the serine esterase family.</text>
</comment>
<dbReference type="EMBL" id="JAVRQU010000003">
    <property type="protein sequence ID" value="KAK5704912.1"/>
    <property type="molecule type" value="Genomic_DNA"/>
</dbReference>
<feature type="active site" description="Nucleophile" evidence="5">
    <location>
        <position position="306"/>
    </location>
</feature>
<accession>A0AAN7WGH4</accession>
<dbReference type="GO" id="GO:0016042">
    <property type="term" value="P:lipid catabolic process"/>
    <property type="evidence" value="ECO:0007669"/>
    <property type="project" value="UniProtKB-KW"/>
</dbReference>
<feature type="transmembrane region" description="Helical" evidence="6">
    <location>
        <begin position="12"/>
        <end position="36"/>
    </location>
</feature>
<dbReference type="Pfam" id="PF03403">
    <property type="entry name" value="PAF-AH_p_II"/>
    <property type="match status" value="1"/>
</dbReference>
<keyword evidence="6" id="KW-1133">Transmembrane helix</keyword>
<dbReference type="InterPro" id="IPR029058">
    <property type="entry name" value="AB_hydrolase_fold"/>
</dbReference>
<dbReference type="PANTHER" id="PTHR10272:SF11">
    <property type="entry name" value="PHOSPHOLIPASE-RELATED"/>
    <property type="match status" value="1"/>
</dbReference>
<evidence type="ECO:0000256" key="4">
    <source>
        <dbReference type="PIRNR" id="PIRNR018169"/>
    </source>
</evidence>
<comment type="caution">
    <text evidence="7">The sequence shown here is derived from an EMBL/GenBank/DDBJ whole genome shotgun (WGS) entry which is preliminary data.</text>
</comment>
<dbReference type="Proteomes" id="UP001310594">
    <property type="component" value="Unassembled WGS sequence"/>
</dbReference>
<evidence type="ECO:0000256" key="6">
    <source>
        <dbReference type="SAM" id="Phobius"/>
    </source>
</evidence>
<gene>
    <name evidence="7" type="ORF">LTR97_002023</name>
</gene>
<dbReference type="GO" id="GO:0003847">
    <property type="term" value="F:1-alkyl-2-acetylglycerophosphocholine esterase activity"/>
    <property type="evidence" value="ECO:0007669"/>
    <property type="project" value="UniProtKB-UniRule"/>
</dbReference>
<dbReference type="PIRSF" id="PIRSF018169">
    <property type="entry name" value="PAF_acetylhydrolase"/>
    <property type="match status" value="1"/>
</dbReference>
<dbReference type="EC" id="3.1.1.47" evidence="4"/>
<evidence type="ECO:0000256" key="3">
    <source>
        <dbReference type="ARBA" id="ARBA00023098"/>
    </source>
</evidence>
<dbReference type="Gene3D" id="3.40.50.1820">
    <property type="entry name" value="alpha/beta hydrolase"/>
    <property type="match status" value="1"/>
</dbReference>
<dbReference type="PANTHER" id="PTHR10272">
    <property type="entry name" value="PLATELET-ACTIVATING FACTOR ACETYLHYDROLASE"/>
    <property type="match status" value="1"/>
</dbReference>
<evidence type="ECO:0000256" key="5">
    <source>
        <dbReference type="PIRSR" id="PIRSR018169-1"/>
    </source>
</evidence>
<name>A0AAN7WGH4_9PEZI</name>